<sequence>MSEPDRLTLVLRYADLGIATYASLQIVGQPSRTVTWVLEEPLLLAALQELTAALPEPYGAETRRDAIERALATGPFAKPDNELTVAYILGVLLIGTPGWQLLAECVASPRAVLFVSPSARLARVPWGLLAIPKSGPGKEELVHARQEAITASGRAAAQIPWQLADIDELTDGHRLMELVDVLMAVPPNIVHSPRTPAGWDARRQGPPLLVLDPRVPGQRPDSALGSVLGRPSPHTPVARHFAGLIERRPVLPRADTVLDLFRRQDADRAWLGELLAQTPCRLLYVGHASSADDQHDQGTRADRAALHLADTADIPGDANAIGDHRPLTASDLMALRLPMPPRVALLACGSGGDYLFDEATGLVAAMILNGAQLVTATLWSLPTTAAYRQFAASSGAPGPEPADPMAELVAAVDGAHDAAREAGCAVNRWQREQMRRWRDGDLSASPVYWAALVTFTVDGER</sequence>
<gene>
    <name evidence="2" type="ORF">B8W69_26045</name>
</gene>
<dbReference type="Proteomes" id="UP000242320">
    <property type="component" value="Unassembled WGS sequence"/>
</dbReference>
<organism evidence="2 3">
    <name type="scientific">Mycolicibacterium vulneris</name>
    <dbReference type="NCBI Taxonomy" id="547163"/>
    <lineage>
        <taxon>Bacteria</taxon>
        <taxon>Bacillati</taxon>
        <taxon>Actinomycetota</taxon>
        <taxon>Actinomycetes</taxon>
        <taxon>Mycobacteriales</taxon>
        <taxon>Mycobacteriaceae</taxon>
        <taxon>Mycolicibacterium</taxon>
    </lineage>
</organism>
<dbReference type="EMBL" id="NCXM01000037">
    <property type="protein sequence ID" value="OSC22654.1"/>
    <property type="molecule type" value="Genomic_DNA"/>
</dbReference>
<name>A0A1X2KLL6_9MYCO</name>
<dbReference type="OrthoDB" id="3723950at2"/>
<dbReference type="AlphaFoldDB" id="A0A1X2KLL6"/>
<accession>A0A1X2KLL6</accession>
<dbReference type="RefSeq" id="WP_085292599.1">
    <property type="nucleotide sequence ID" value="NZ_NCXM01000037.1"/>
</dbReference>
<reference evidence="2 3" key="1">
    <citation type="submission" date="2017-04" db="EMBL/GenBank/DDBJ databases">
        <title>The new phylogeny of genus Mycobacterium.</title>
        <authorList>
            <person name="Tortoli E."/>
            <person name="Trovato A."/>
            <person name="Cirillo D.M."/>
        </authorList>
    </citation>
    <scope>NUCLEOTIDE SEQUENCE [LARGE SCALE GENOMIC DNA]</scope>
    <source>
        <strain evidence="2 3">DSM 45247</strain>
    </source>
</reference>
<proteinExistence type="predicted"/>
<evidence type="ECO:0000313" key="3">
    <source>
        <dbReference type="Proteomes" id="UP000242320"/>
    </source>
</evidence>
<dbReference type="Pfam" id="PF12770">
    <property type="entry name" value="CHAT"/>
    <property type="match status" value="1"/>
</dbReference>
<keyword evidence="3" id="KW-1185">Reference proteome</keyword>
<protein>
    <submittedName>
        <fullName evidence="2">CHAT domain-containing protein</fullName>
    </submittedName>
</protein>
<dbReference type="InterPro" id="IPR024983">
    <property type="entry name" value="CHAT_dom"/>
</dbReference>
<evidence type="ECO:0000313" key="2">
    <source>
        <dbReference type="EMBL" id="OSC22654.1"/>
    </source>
</evidence>
<comment type="caution">
    <text evidence="2">The sequence shown here is derived from an EMBL/GenBank/DDBJ whole genome shotgun (WGS) entry which is preliminary data.</text>
</comment>
<feature type="domain" description="CHAT" evidence="1">
    <location>
        <begin position="107"/>
        <end position="452"/>
    </location>
</feature>
<evidence type="ECO:0000259" key="1">
    <source>
        <dbReference type="Pfam" id="PF12770"/>
    </source>
</evidence>